<reference evidence="2 4" key="1">
    <citation type="submission" date="2018-12" db="EMBL/GenBank/DDBJ databases">
        <title>Venturia inaequalis Genome Resource.</title>
        <authorList>
            <person name="Lichtner F.J."/>
        </authorList>
    </citation>
    <scope>NUCLEOTIDE SEQUENCE [LARGE SCALE GENOMIC DNA]</scope>
    <source>
        <strain evidence="2 4">120213</strain>
        <strain evidence="3 5">DMI_063113</strain>
    </source>
</reference>
<accession>A0A8H3UVU6</accession>
<protein>
    <submittedName>
        <fullName evidence="2">Uncharacterized protein</fullName>
    </submittedName>
</protein>
<keyword evidence="5" id="KW-1185">Reference proteome</keyword>
<comment type="caution">
    <text evidence="2">The sequence shown here is derived from an EMBL/GenBank/DDBJ whole genome shotgun (WGS) entry which is preliminary data.</text>
</comment>
<feature type="compositionally biased region" description="Low complexity" evidence="1">
    <location>
        <begin position="229"/>
        <end position="241"/>
    </location>
</feature>
<evidence type="ECO:0000313" key="2">
    <source>
        <dbReference type="EMBL" id="KAE9976281.1"/>
    </source>
</evidence>
<proteinExistence type="predicted"/>
<dbReference type="EMBL" id="WNWS01000177">
    <property type="protein sequence ID" value="KAE9976281.1"/>
    <property type="molecule type" value="Genomic_DNA"/>
</dbReference>
<dbReference type="AlphaFoldDB" id="A0A8H3UVU6"/>
<feature type="compositionally biased region" description="Low complexity" evidence="1">
    <location>
        <begin position="147"/>
        <end position="163"/>
    </location>
</feature>
<dbReference type="Proteomes" id="UP000447873">
    <property type="component" value="Unassembled WGS sequence"/>
</dbReference>
<organism evidence="2 4">
    <name type="scientific">Venturia inaequalis</name>
    <name type="common">Apple scab fungus</name>
    <dbReference type="NCBI Taxonomy" id="5025"/>
    <lineage>
        <taxon>Eukaryota</taxon>
        <taxon>Fungi</taxon>
        <taxon>Dikarya</taxon>
        <taxon>Ascomycota</taxon>
        <taxon>Pezizomycotina</taxon>
        <taxon>Dothideomycetes</taxon>
        <taxon>Pleosporomycetidae</taxon>
        <taxon>Venturiales</taxon>
        <taxon>Venturiaceae</taxon>
        <taxon>Venturia</taxon>
    </lineage>
</organism>
<evidence type="ECO:0000313" key="3">
    <source>
        <dbReference type="EMBL" id="KAE9987129.1"/>
    </source>
</evidence>
<evidence type="ECO:0000313" key="4">
    <source>
        <dbReference type="Proteomes" id="UP000447873"/>
    </source>
</evidence>
<feature type="compositionally biased region" description="Polar residues" evidence="1">
    <location>
        <begin position="1"/>
        <end position="14"/>
    </location>
</feature>
<feature type="compositionally biased region" description="Basic and acidic residues" evidence="1">
    <location>
        <begin position="209"/>
        <end position="222"/>
    </location>
</feature>
<feature type="compositionally biased region" description="Basic and acidic residues" evidence="1">
    <location>
        <begin position="133"/>
        <end position="146"/>
    </location>
</feature>
<evidence type="ECO:0000313" key="5">
    <source>
        <dbReference type="Proteomes" id="UP000490939"/>
    </source>
</evidence>
<evidence type="ECO:0000256" key="1">
    <source>
        <dbReference type="SAM" id="MobiDB-lite"/>
    </source>
</evidence>
<dbReference type="Proteomes" id="UP000490939">
    <property type="component" value="Unassembled WGS sequence"/>
</dbReference>
<feature type="compositionally biased region" description="Basic and acidic residues" evidence="1">
    <location>
        <begin position="277"/>
        <end position="291"/>
    </location>
</feature>
<feature type="region of interest" description="Disordered" evidence="1">
    <location>
        <begin position="1"/>
        <end position="325"/>
    </location>
</feature>
<sequence>MSHLPQTKSANTKTDVGAPGPTGTSPGQDIGTDEVQEQSHNKQQPKHSHDHVDKLKKPASSESQSTQRIEEEKLNNQNEDSLDVVTEPPVRASTPTPSGAPGATGASPNQPFGGDELRDERPENGIQHKHNDHSKEQDTHSSEKDVSSLSGSSTDSNTSSAYKSESKPSVTAGSETDPGVRASTKTPAGAVGPTGTAPMETIGDDESRDDSHKTPVYHERNSHVSGETSSSQKASEDASSISKEKEAASSDSTEDSSKQIESSGFDGPNASFSSEIGSKEDPGRVAEEKMIEQNAQRGDVGSMGVKQDTITGGGQFDLLESEEAA</sequence>
<gene>
    <name evidence="3" type="ORF">EG327_003990</name>
    <name evidence="2" type="ORF">EG328_002690</name>
</gene>
<dbReference type="EMBL" id="WNWR01000242">
    <property type="protein sequence ID" value="KAE9987129.1"/>
    <property type="molecule type" value="Genomic_DNA"/>
</dbReference>
<name>A0A8H3UVU6_VENIN</name>